<dbReference type="AlphaFoldDB" id="A0A7S4B6D6"/>
<dbReference type="Pfam" id="PF14497">
    <property type="entry name" value="GST_C_3"/>
    <property type="match status" value="1"/>
</dbReference>
<proteinExistence type="predicted"/>
<dbReference type="EMBL" id="HBIZ01012177">
    <property type="protein sequence ID" value="CAE0754708.1"/>
    <property type="molecule type" value="Transcribed_RNA"/>
</dbReference>
<reference evidence="2" key="1">
    <citation type="submission" date="2021-01" db="EMBL/GenBank/DDBJ databases">
        <authorList>
            <person name="Corre E."/>
            <person name="Pelletier E."/>
            <person name="Niang G."/>
            <person name="Scheremetjew M."/>
            <person name="Finn R."/>
            <person name="Kale V."/>
            <person name="Holt S."/>
            <person name="Cochrane G."/>
            <person name="Meng A."/>
            <person name="Brown T."/>
            <person name="Cohen L."/>
        </authorList>
    </citation>
    <scope>NUCLEOTIDE SEQUENCE</scope>
    <source>
        <strain evidence="2">CCMP645</strain>
    </source>
</reference>
<dbReference type="InterPro" id="IPR010987">
    <property type="entry name" value="Glutathione-S-Trfase_C-like"/>
</dbReference>
<dbReference type="Gene3D" id="1.20.1050.130">
    <property type="match status" value="1"/>
</dbReference>
<dbReference type="SUPFAM" id="SSF47616">
    <property type="entry name" value="GST C-terminal domain-like"/>
    <property type="match status" value="1"/>
</dbReference>
<dbReference type="InterPro" id="IPR036282">
    <property type="entry name" value="Glutathione-S-Trfase_C_sf"/>
</dbReference>
<accession>A0A7S4B6D6</accession>
<evidence type="ECO:0000313" key="2">
    <source>
        <dbReference type="EMBL" id="CAE0754708.1"/>
    </source>
</evidence>
<evidence type="ECO:0000259" key="1">
    <source>
        <dbReference type="PROSITE" id="PS50405"/>
    </source>
</evidence>
<dbReference type="PROSITE" id="PS50405">
    <property type="entry name" value="GST_CTER"/>
    <property type="match status" value="1"/>
</dbReference>
<feature type="domain" description="GST C-terminal" evidence="1">
    <location>
        <begin position="7"/>
        <end position="124"/>
    </location>
</feature>
<organism evidence="2">
    <name type="scientific">Chrysotila carterae</name>
    <name type="common">Marine alga</name>
    <name type="synonym">Syracosphaera carterae</name>
    <dbReference type="NCBI Taxonomy" id="13221"/>
    <lineage>
        <taxon>Eukaryota</taxon>
        <taxon>Haptista</taxon>
        <taxon>Haptophyta</taxon>
        <taxon>Prymnesiophyceae</taxon>
        <taxon>Isochrysidales</taxon>
        <taxon>Isochrysidaceae</taxon>
        <taxon>Chrysotila</taxon>
    </lineage>
</organism>
<dbReference type="InterPro" id="IPR004046">
    <property type="entry name" value="GST_C"/>
</dbReference>
<name>A0A7S4B6D6_CHRCT</name>
<gene>
    <name evidence="2" type="ORF">PCAR00345_LOCUS7295</name>
</gene>
<protein>
    <recommendedName>
        <fullName evidence="1">GST C-terminal domain-containing protein</fullName>
    </recommendedName>
</protein>
<sequence>MCVVGSCFKAPSCSLFASQAASDLVLAMPLVNMFRGDTFTEKKAAFCATCPTVLKNLAKQYKGPFFLGDNPYYCDLAVYHYLSLIKLIEPSLLADFPKADVLMAAVEALPGVSDYLANRPEPVDIGVAPKLVPK</sequence>